<comment type="caution">
    <text evidence="5">The sequence shown here is derived from an EMBL/GenBank/DDBJ whole genome shotgun (WGS) entry which is preliminary data.</text>
</comment>
<evidence type="ECO:0000256" key="2">
    <source>
        <dbReference type="ARBA" id="ARBA00022679"/>
    </source>
</evidence>
<keyword evidence="2" id="KW-0808">Transferase</keyword>
<dbReference type="AlphaFoldDB" id="A0AA91TSU8"/>
<dbReference type="GO" id="GO:0016301">
    <property type="term" value="F:kinase activity"/>
    <property type="evidence" value="ECO:0007669"/>
    <property type="project" value="UniProtKB-KW"/>
</dbReference>
<dbReference type="InterPro" id="IPR002173">
    <property type="entry name" value="Carboh/pur_kinase_PfkB_CS"/>
</dbReference>
<protein>
    <recommendedName>
        <fullName evidence="4">Carbohydrate kinase PfkB domain-containing protein</fullName>
    </recommendedName>
</protein>
<dbReference type="InterPro" id="IPR011611">
    <property type="entry name" value="PfkB_dom"/>
</dbReference>
<gene>
    <name evidence="5" type="ORF">CHH57_08895</name>
</gene>
<dbReference type="EMBL" id="NPBQ01000053">
    <property type="protein sequence ID" value="PAD83605.1"/>
    <property type="molecule type" value="Genomic_DNA"/>
</dbReference>
<dbReference type="PANTHER" id="PTHR43085">
    <property type="entry name" value="HEXOKINASE FAMILY MEMBER"/>
    <property type="match status" value="1"/>
</dbReference>
<keyword evidence="3" id="KW-0418">Kinase</keyword>
<sequence length="269" mass="29353">MIVGIGDNCIDYYLPPINIKRTGGNVVNVAVNLRKHNLAATYIGTVGTDKKGEIVLSSLNKFGLDTSHVSKLDGETGITEIEVVNGEYIIKSEKYGVSNKINISKETLEFLRKNAHIIHLSITGSAFTLIEKLKDLDIPISCDISNFYLNYSKEDWSSLLPHIDYVFVSGGSNLSKEEALETSKQIFSFGSKNIIITLGSNGCIGFFQNKVISQPSLIKPSEVVDPLGAGDSFISGFLSSVISVNNTSDQHLKIASQWAAETCQHYGAW</sequence>
<evidence type="ECO:0000259" key="4">
    <source>
        <dbReference type="Pfam" id="PF00294"/>
    </source>
</evidence>
<reference evidence="5 6" key="1">
    <citation type="submission" date="2017-07" db="EMBL/GenBank/DDBJ databases">
        <title>Isolation and whole genome analysis of endospore-forming bacteria from heroin.</title>
        <authorList>
            <person name="Kalinowski J."/>
            <person name="Ahrens B."/>
            <person name="Al-Dilaimi A."/>
            <person name="Winkler A."/>
            <person name="Wibberg D."/>
            <person name="Schleenbecker U."/>
            <person name="Ruckert C."/>
            <person name="Wolfel R."/>
            <person name="Grass G."/>
        </authorList>
    </citation>
    <scope>NUCLEOTIDE SEQUENCE [LARGE SCALE GENOMIC DNA]</scope>
    <source>
        <strain evidence="5 6">7521-2</strain>
    </source>
</reference>
<dbReference type="PROSITE" id="PS00584">
    <property type="entry name" value="PFKB_KINASES_2"/>
    <property type="match status" value="1"/>
</dbReference>
<dbReference type="Proteomes" id="UP000216961">
    <property type="component" value="Unassembled WGS sequence"/>
</dbReference>
<name>A0AA91TSU8_NIACI</name>
<dbReference type="Gene3D" id="3.40.1190.20">
    <property type="match status" value="1"/>
</dbReference>
<proteinExistence type="inferred from homology"/>
<dbReference type="SUPFAM" id="SSF53613">
    <property type="entry name" value="Ribokinase-like"/>
    <property type="match status" value="1"/>
</dbReference>
<comment type="similarity">
    <text evidence="1">Belongs to the carbohydrate kinase PfkB family.</text>
</comment>
<dbReference type="InterPro" id="IPR050306">
    <property type="entry name" value="PfkB_Carbo_kinase"/>
</dbReference>
<evidence type="ECO:0000313" key="6">
    <source>
        <dbReference type="Proteomes" id="UP000216961"/>
    </source>
</evidence>
<dbReference type="Pfam" id="PF00294">
    <property type="entry name" value="PfkB"/>
    <property type="match status" value="1"/>
</dbReference>
<feature type="domain" description="Carbohydrate kinase PfkB" evidence="4">
    <location>
        <begin position="20"/>
        <end position="268"/>
    </location>
</feature>
<evidence type="ECO:0000256" key="3">
    <source>
        <dbReference type="ARBA" id="ARBA00022777"/>
    </source>
</evidence>
<organism evidence="5 6">
    <name type="scientific">Niallia circulans</name>
    <name type="common">Bacillus circulans</name>
    <dbReference type="NCBI Taxonomy" id="1397"/>
    <lineage>
        <taxon>Bacteria</taxon>
        <taxon>Bacillati</taxon>
        <taxon>Bacillota</taxon>
        <taxon>Bacilli</taxon>
        <taxon>Bacillales</taxon>
        <taxon>Bacillaceae</taxon>
        <taxon>Niallia</taxon>
    </lineage>
</organism>
<dbReference type="InterPro" id="IPR029056">
    <property type="entry name" value="Ribokinase-like"/>
</dbReference>
<dbReference type="PANTHER" id="PTHR43085:SF41">
    <property type="entry name" value="FRUCTOSELYSINE 6-KINASE"/>
    <property type="match status" value="1"/>
</dbReference>
<evidence type="ECO:0000313" key="5">
    <source>
        <dbReference type="EMBL" id="PAD83605.1"/>
    </source>
</evidence>
<evidence type="ECO:0000256" key="1">
    <source>
        <dbReference type="ARBA" id="ARBA00010688"/>
    </source>
</evidence>
<accession>A0AA91TSU8</accession>
<dbReference type="RefSeq" id="WP_095329903.1">
    <property type="nucleotide sequence ID" value="NZ_CP026033.1"/>
</dbReference>